<feature type="region of interest" description="Disordered" evidence="1">
    <location>
        <begin position="61"/>
        <end position="91"/>
    </location>
</feature>
<dbReference type="EMBL" id="PEBI01000001">
    <property type="protein sequence ID" value="PJM73702.1"/>
    <property type="molecule type" value="Genomic_DNA"/>
</dbReference>
<comment type="caution">
    <text evidence="2">The sequence shown here is derived from an EMBL/GenBank/DDBJ whole genome shotgun (WGS) entry which is preliminary data.</text>
</comment>
<sequence>MISPDFVAWVTFRGDSLERRAGRSSTGAIMLRGKHRSVISGELPEERPTFVAMKARLKTQRDDGLLEPAGRPETAEFKRSHRRSGTFGTDAASEVVPRFAAHRIRRLALHTTWAESMPDDSSS</sequence>
<evidence type="ECO:0000313" key="3">
    <source>
        <dbReference type="Proteomes" id="UP000229095"/>
    </source>
</evidence>
<dbReference type="AlphaFoldDB" id="A0A2M9HA64"/>
<protein>
    <submittedName>
        <fullName evidence="2">Uncharacterized protein</fullName>
    </submittedName>
</protein>
<organism evidence="2 3">
    <name type="scientific">Bifidobacterium primatium</name>
    <dbReference type="NCBI Taxonomy" id="2045438"/>
    <lineage>
        <taxon>Bacteria</taxon>
        <taxon>Bacillati</taxon>
        <taxon>Actinomycetota</taxon>
        <taxon>Actinomycetes</taxon>
        <taxon>Bifidobacteriales</taxon>
        <taxon>Bifidobacteriaceae</taxon>
        <taxon>Bifidobacterium</taxon>
    </lineage>
</organism>
<accession>A0A2M9HA64</accession>
<keyword evidence="3" id="KW-1185">Reference proteome</keyword>
<dbReference type="Proteomes" id="UP000229095">
    <property type="component" value="Unassembled WGS sequence"/>
</dbReference>
<proteinExistence type="predicted"/>
<evidence type="ECO:0000256" key="1">
    <source>
        <dbReference type="SAM" id="MobiDB-lite"/>
    </source>
</evidence>
<reference evidence="2 3" key="1">
    <citation type="submission" date="2017-10" db="EMBL/GenBank/DDBJ databases">
        <title>Draft genome sequences of strains TRE 1, TRE 9, TRE H and TRI 7, isolated from tamarins, belonging to four potential novel Bifidobacterium species.</title>
        <authorList>
            <person name="Mattarelli P."/>
            <person name="Modesto M."/>
            <person name="Puglisi E."/>
            <person name="Morelli L."/>
            <person name="Spezio C."/>
            <person name="Bonetti A."/>
            <person name="Sandri C."/>
        </authorList>
    </citation>
    <scope>NUCLEOTIDE SEQUENCE [LARGE SCALE GENOMIC DNA]</scope>
    <source>
        <strain evidence="3">TRE1</strain>
    </source>
</reference>
<evidence type="ECO:0000313" key="2">
    <source>
        <dbReference type="EMBL" id="PJM73702.1"/>
    </source>
</evidence>
<name>A0A2M9HA64_9BIFI</name>
<gene>
    <name evidence="2" type="ORF">CS006_00450</name>
</gene>